<evidence type="ECO:0000256" key="4">
    <source>
        <dbReference type="ARBA" id="ARBA00022723"/>
    </source>
</evidence>
<sequence length="447" mass="49996">MEEAMTGKLFTPVNVTVAFAAAVSAISRHRDVVRIGPNELSFCTVQSYQDIYAYPSKGKQRFEKTDFYDSGVMESRTATEQTCIQSQHKKPLASALSTKSVRKLEGTVQQFIDLFIEQLGNWGNGGHKPINVTDAYNWLTFDIIGELAFSESFNALTESASRLWPAILLDGEFYALLTSIKKRLPCMRLLLPFMLPRGTADRHRELRKLTHEKVVKRMELGGILGRDDFVSHMVSNGVDDTSELIIQGSALIFAGSETAATALAAITWYLLRVPRCLAAMQTEIRSSFKSKDEITGTSVARLVYLHGVIEEGLRMFPPVVIGLPRASPGAFIDGRYIPSGVTVSSDTYSMSRDPRYWTKPEEFLPERWIGNAFSDDKRASQPFSTGPGACLGINMAYVEMKLILANIVLSYDMESVDNPVTDWNQACNVHLLWKKPELWVKFRPRAI</sequence>
<dbReference type="SUPFAM" id="SSF48264">
    <property type="entry name" value="Cytochrome P450"/>
    <property type="match status" value="1"/>
</dbReference>
<dbReference type="PANTHER" id="PTHR24305">
    <property type="entry name" value="CYTOCHROME P450"/>
    <property type="match status" value="1"/>
</dbReference>
<keyword evidence="3 6" id="KW-0349">Heme</keyword>
<dbReference type="Proteomes" id="UP001251528">
    <property type="component" value="Unassembled WGS sequence"/>
</dbReference>
<dbReference type="CDD" id="cd11058">
    <property type="entry name" value="CYP60B-like"/>
    <property type="match status" value="1"/>
</dbReference>
<keyword evidence="5 6" id="KW-0408">Iron</keyword>
<accession>A0AAJ0FZL3</accession>
<dbReference type="Gene3D" id="1.10.630.10">
    <property type="entry name" value="Cytochrome P450"/>
    <property type="match status" value="1"/>
</dbReference>
<evidence type="ECO:0000256" key="1">
    <source>
        <dbReference type="ARBA" id="ARBA00001971"/>
    </source>
</evidence>
<evidence type="ECO:0000313" key="7">
    <source>
        <dbReference type="EMBL" id="KAK2601696.1"/>
    </source>
</evidence>
<evidence type="ECO:0000256" key="2">
    <source>
        <dbReference type="ARBA" id="ARBA00010617"/>
    </source>
</evidence>
<dbReference type="PANTHER" id="PTHR24305:SF210">
    <property type="entry name" value="CYTOCHROME P450 MONOOXYGENASE ASQL-RELATED"/>
    <property type="match status" value="1"/>
</dbReference>
<protein>
    <recommendedName>
        <fullName evidence="9">Cytochrome P450</fullName>
    </recommendedName>
</protein>
<gene>
    <name evidence="7" type="ORF">QQS21_004771</name>
</gene>
<dbReference type="PRINTS" id="PR00463">
    <property type="entry name" value="EP450I"/>
</dbReference>
<dbReference type="PRINTS" id="PR00385">
    <property type="entry name" value="P450"/>
</dbReference>
<feature type="binding site" description="axial binding residue" evidence="6">
    <location>
        <position position="390"/>
    </location>
    <ligand>
        <name>heme</name>
        <dbReference type="ChEBI" id="CHEBI:30413"/>
    </ligand>
    <ligandPart>
        <name>Fe</name>
        <dbReference type="ChEBI" id="CHEBI:18248"/>
    </ligandPart>
</feature>
<comment type="caution">
    <text evidence="7">The sequence shown here is derived from an EMBL/GenBank/DDBJ whole genome shotgun (WGS) entry which is preliminary data.</text>
</comment>
<organism evidence="7 8">
    <name type="scientific">Conoideocrella luteorostrata</name>
    <dbReference type="NCBI Taxonomy" id="1105319"/>
    <lineage>
        <taxon>Eukaryota</taxon>
        <taxon>Fungi</taxon>
        <taxon>Dikarya</taxon>
        <taxon>Ascomycota</taxon>
        <taxon>Pezizomycotina</taxon>
        <taxon>Sordariomycetes</taxon>
        <taxon>Hypocreomycetidae</taxon>
        <taxon>Hypocreales</taxon>
        <taxon>Clavicipitaceae</taxon>
        <taxon>Conoideocrella</taxon>
    </lineage>
</organism>
<evidence type="ECO:0008006" key="9">
    <source>
        <dbReference type="Google" id="ProtNLM"/>
    </source>
</evidence>
<dbReference type="InterPro" id="IPR036396">
    <property type="entry name" value="Cyt_P450_sf"/>
</dbReference>
<dbReference type="InterPro" id="IPR050121">
    <property type="entry name" value="Cytochrome_P450_monoxygenase"/>
</dbReference>
<dbReference type="Pfam" id="PF00067">
    <property type="entry name" value="p450"/>
    <property type="match status" value="1"/>
</dbReference>
<comment type="similarity">
    <text evidence="2">Belongs to the cytochrome P450 family.</text>
</comment>
<proteinExistence type="inferred from homology"/>
<keyword evidence="4 6" id="KW-0479">Metal-binding</keyword>
<name>A0AAJ0FZL3_9HYPO</name>
<dbReference type="GO" id="GO:0020037">
    <property type="term" value="F:heme binding"/>
    <property type="evidence" value="ECO:0007669"/>
    <property type="project" value="InterPro"/>
</dbReference>
<dbReference type="InterPro" id="IPR002401">
    <property type="entry name" value="Cyt_P450_E_grp-I"/>
</dbReference>
<evidence type="ECO:0000256" key="6">
    <source>
        <dbReference type="PIRSR" id="PIRSR602401-1"/>
    </source>
</evidence>
<dbReference type="GO" id="GO:0016705">
    <property type="term" value="F:oxidoreductase activity, acting on paired donors, with incorporation or reduction of molecular oxygen"/>
    <property type="evidence" value="ECO:0007669"/>
    <property type="project" value="InterPro"/>
</dbReference>
<dbReference type="GO" id="GO:0004497">
    <property type="term" value="F:monooxygenase activity"/>
    <property type="evidence" value="ECO:0007669"/>
    <property type="project" value="InterPro"/>
</dbReference>
<evidence type="ECO:0000313" key="8">
    <source>
        <dbReference type="Proteomes" id="UP001251528"/>
    </source>
</evidence>
<dbReference type="AlphaFoldDB" id="A0AAJ0FZL3"/>
<evidence type="ECO:0000256" key="3">
    <source>
        <dbReference type="ARBA" id="ARBA00022617"/>
    </source>
</evidence>
<comment type="cofactor">
    <cofactor evidence="1 6">
        <name>heme</name>
        <dbReference type="ChEBI" id="CHEBI:30413"/>
    </cofactor>
</comment>
<keyword evidence="8" id="KW-1185">Reference proteome</keyword>
<dbReference type="InterPro" id="IPR001128">
    <property type="entry name" value="Cyt_P450"/>
</dbReference>
<evidence type="ECO:0000256" key="5">
    <source>
        <dbReference type="ARBA" id="ARBA00023004"/>
    </source>
</evidence>
<dbReference type="EMBL" id="JASWJB010000072">
    <property type="protein sequence ID" value="KAK2601696.1"/>
    <property type="molecule type" value="Genomic_DNA"/>
</dbReference>
<reference evidence="7" key="1">
    <citation type="submission" date="2023-06" db="EMBL/GenBank/DDBJ databases">
        <title>Conoideocrella luteorostrata (Hypocreales: Clavicipitaceae), a potential biocontrol fungus for elongate hemlock scale in United States Christmas tree production areas.</title>
        <authorList>
            <person name="Barrett H."/>
            <person name="Lovett B."/>
            <person name="Macias A.M."/>
            <person name="Stajich J.E."/>
            <person name="Kasson M.T."/>
        </authorList>
    </citation>
    <scope>NUCLEOTIDE SEQUENCE</scope>
    <source>
        <strain evidence="7">ARSEF 14590</strain>
    </source>
</reference>
<dbReference type="GO" id="GO:0005506">
    <property type="term" value="F:iron ion binding"/>
    <property type="evidence" value="ECO:0007669"/>
    <property type="project" value="InterPro"/>
</dbReference>